<dbReference type="InterPro" id="IPR002130">
    <property type="entry name" value="Cyclophilin-type_PPIase_dom"/>
</dbReference>
<comment type="caution">
    <text evidence="5">The sequence shown here is derived from an EMBL/GenBank/DDBJ whole genome shotgun (WGS) entry which is preliminary data.</text>
</comment>
<dbReference type="EMBL" id="JAVTTP010000001">
    <property type="protein sequence ID" value="MDT7830437.1"/>
    <property type="molecule type" value="Genomic_DNA"/>
</dbReference>
<dbReference type="Pfam" id="PF00160">
    <property type="entry name" value="Pro_isomerase"/>
    <property type="match status" value="1"/>
</dbReference>
<name>A0ABU3L9U4_9FLAO</name>
<dbReference type="SUPFAM" id="SSF50891">
    <property type="entry name" value="Cyclophilin-like"/>
    <property type="match status" value="1"/>
</dbReference>
<evidence type="ECO:0000259" key="4">
    <source>
        <dbReference type="PROSITE" id="PS50072"/>
    </source>
</evidence>
<keyword evidence="3 5" id="KW-0413">Isomerase</keyword>
<accession>A0ABU3L9U4</accession>
<keyword evidence="6" id="KW-1185">Reference proteome</keyword>
<dbReference type="InterPro" id="IPR044665">
    <property type="entry name" value="E_coli_cyclophilin_A-like"/>
</dbReference>
<evidence type="ECO:0000313" key="6">
    <source>
        <dbReference type="Proteomes" id="UP001250656"/>
    </source>
</evidence>
<dbReference type="PROSITE" id="PS50072">
    <property type="entry name" value="CSA_PPIASE_2"/>
    <property type="match status" value="1"/>
</dbReference>
<dbReference type="Gene3D" id="2.40.100.10">
    <property type="entry name" value="Cyclophilin-like"/>
    <property type="match status" value="1"/>
</dbReference>
<sequence length="209" mass="23269">MNHAYKLTLLLFSIVTAVVYFNLDSEPALVTIPLTQDSNANNYIIKTELGDIVFEVYPKKAPLTVENFLKYVDMADFEEANFYRVVRMDNQPQDSIRIEVIQGNFTSNENSLGNIEHETTKETGILHEDGTISMARMDPGSASVAFFICINNQPQLDYGGKRNPDGQGFAAFGKVIKGMDVVKAIQLGDTNGQSLQNPVQIDEIVKSRQ</sequence>
<dbReference type="EC" id="5.2.1.8" evidence="1"/>
<proteinExistence type="predicted"/>
<evidence type="ECO:0000256" key="2">
    <source>
        <dbReference type="ARBA" id="ARBA00023110"/>
    </source>
</evidence>
<dbReference type="CDD" id="cd00317">
    <property type="entry name" value="cyclophilin"/>
    <property type="match status" value="1"/>
</dbReference>
<dbReference type="InterPro" id="IPR029000">
    <property type="entry name" value="Cyclophilin-like_dom_sf"/>
</dbReference>
<dbReference type="RefSeq" id="WP_314016700.1">
    <property type="nucleotide sequence ID" value="NZ_JAVTTP010000001.1"/>
</dbReference>
<evidence type="ECO:0000313" key="5">
    <source>
        <dbReference type="EMBL" id="MDT7830437.1"/>
    </source>
</evidence>
<protein>
    <recommendedName>
        <fullName evidence="1">peptidylprolyl isomerase</fullName>
        <ecNumber evidence="1">5.2.1.8</ecNumber>
    </recommendedName>
</protein>
<reference evidence="5 6" key="1">
    <citation type="submission" date="2023-09" db="EMBL/GenBank/DDBJ databases">
        <title>Novel taxa isolated from Blanes Bay.</title>
        <authorList>
            <person name="Rey-Velasco X."/>
            <person name="Lucena T."/>
        </authorList>
    </citation>
    <scope>NUCLEOTIDE SEQUENCE [LARGE SCALE GENOMIC DNA]</scope>
    <source>
        <strain evidence="5 6">S334</strain>
    </source>
</reference>
<evidence type="ECO:0000256" key="3">
    <source>
        <dbReference type="ARBA" id="ARBA00023235"/>
    </source>
</evidence>
<keyword evidence="2" id="KW-0697">Rotamase</keyword>
<dbReference type="GO" id="GO:0003755">
    <property type="term" value="F:peptidyl-prolyl cis-trans isomerase activity"/>
    <property type="evidence" value="ECO:0007669"/>
    <property type="project" value="UniProtKB-EC"/>
</dbReference>
<dbReference type="PANTHER" id="PTHR43246">
    <property type="entry name" value="PEPTIDYL-PROLYL CIS-TRANS ISOMERASE CYP38, CHLOROPLASTIC"/>
    <property type="match status" value="1"/>
</dbReference>
<feature type="domain" description="PPIase cyclophilin-type" evidence="4">
    <location>
        <begin position="47"/>
        <end position="209"/>
    </location>
</feature>
<evidence type="ECO:0000256" key="1">
    <source>
        <dbReference type="ARBA" id="ARBA00013194"/>
    </source>
</evidence>
<gene>
    <name evidence="5" type="ORF">RQM65_17345</name>
</gene>
<dbReference type="Proteomes" id="UP001250656">
    <property type="component" value="Unassembled WGS sequence"/>
</dbReference>
<organism evidence="5 6">
    <name type="scientific">Pricia mediterranea</name>
    <dbReference type="NCBI Taxonomy" id="3076079"/>
    <lineage>
        <taxon>Bacteria</taxon>
        <taxon>Pseudomonadati</taxon>
        <taxon>Bacteroidota</taxon>
        <taxon>Flavobacteriia</taxon>
        <taxon>Flavobacteriales</taxon>
        <taxon>Flavobacteriaceae</taxon>
        <taxon>Pricia</taxon>
    </lineage>
</organism>